<evidence type="ECO:0000313" key="1">
    <source>
        <dbReference type="Proteomes" id="UP000790787"/>
    </source>
</evidence>
<dbReference type="RefSeq" id="XP_016461451.1">
    <property type="nucleotide sequence ID" value="XM_016605965.1"/>
</dbReference>
<dbReference type="KEGG" id="nta:107784782"/>
<dbReference type="Pfam" id="PF05278">
    <property type="entry name" value="PEARLI-4"/>
    <property type="match status" value="1"/>
</dbReference>
<dbReference type="PANTHER" id="PTHR35358:SF7">
    <property type="entry name" value="EXPRESSED PROTEIN"/>
    <property type="match status" value="1"/>
</dbReference>
<evidence type="ECO:0000313" key="2">
    <source>
        <dbReference type="RefSeq" id="XP_016461451.2"/>
    </source>
</evidence>
<proteinExistence type="predicted"/>
<accession>A0A1S3ZAL0</accession>
<dbReference type="PANTHER" id="PTHR35358">
    <property type="entry name" value="OS06G0711100 PROTEIN"/>
    <property type="match status" value="1"/>
</dbReference>
<dbReference type="AlphaFoldDB" id="A0A1S3ZAL0"/>
<organism evidence="1 2">
    <name type="scientific">Nicotiana tabacum</name>
    <name type="common">Common tobacco</name>
    <dbReference type="NCBI Taxonomy" id="4097"/>
    <lineage>
        <taxon>Eukaryota</taxon>
        <taxon>Viridiplantae</taxon>
        <taxon>Streptophyta</taxon>
        <taxon>Embryophyta</taxon>
        <taxon>Tracheophyta</taxon>
        <taxon>Spermatophyta</taxon>
        <taxon>Magnoliopsida</taxon>
        <taxon>eudicotyledons</taxon>
        <taxon>Gunneridae</taxon>
        <taxon>Pentapetalae</taxon>
        <taxon>asterids</taxon>
        <taxon>lamiids</taxon>
        <taxon>Solanales</taxon>
        <taxon>Solanaceae</taxon>
        <taxon>Nicotianoideae</taxon>
        <taxon>Nicotianeae</taxon>
        <taxon>Nicotiana</taxon>
    </lineage>
</organism>
<dbReference type="RefSeq" id="XP_016461451.2">
    <property type="nucleotide sequence ID" value="XM_016605965.2"/>
</dbReference>
<dbReference type="OrthoDB" id="1506770at2759"/>
<reference evidence="1" key="1">
    <citation type="journal article" date="2014" name="Nat. Commun.">
        <title>The tobacco genome sequence and its comparison with those of tomato and potato.</title>
        <authorList>
            <person name="Sierro N."/>
            <person name="Battey J.N."/>
            <person name="Ouadi S."/>
            <person name="Bakaher N."/>
            <person name="Bovet L."/>
            <person name="Willig A."/>
            <person name="Goepfert S."/>
            <person name="Peitsch M.C."/>
            <person name="Ivanov N.V."/>
        </authorList>
    </citation>
    <scope>NUCLEOTIDE SEQUENCE [LARGE SCALE GENOMIC DNA]</scope>
</reference>
<keyword evidence="1" id="KW-1185">Reference proteome</keyword>
<dbReference type="InterPro" id="IPR007942">
    <property type="entry name" value="PLipase-like"/>
</dbReference>
<sequence length="389" mass="42885">MRIPPKTPQSISRAAAIATSTTPLSPPMSSVTSAEFSGCGSRKRPPPDPTHVPHRGSSQKQRPTSALAGVQDRATSFRPSINQSEASTKAKVCKRSPVEKSQSGQINTSPAMQPQPGLKTELKAEIEDVTPDSIQGGNGEGPPPHTTGIRGTIDSPSIQELCTTNGARLDHKTKKEADLSNQPTCSIDANFLQQVAVAFKEVKANQEESTRLVKETVSLNPSLEPTFLAIREKHGDITKDCPLESGQMLSSVLEVICKVVQELQKKRLTDVDRNVLNSYYLVVKDAEKMKVNVNWLRARLDEIKDAVNSIVETKNLNDEKNRLAELIENEKRDLVFMKTELEKLKVEIATKESQLNVETLVNQELSSMISNRALEIQQLQNMPLMEAFQ</sequence>
<reference evidence="2" key="2">
    <citation type="submission" date="2025-08" db="UniProtKB">
        <authorList>
            <consortium name="RefSeq"/>
        </authorList>
    </citation>
    <scope>IDENTIFICATION</scope>
    <source>
        <tissue evidence="2">Leaf</tissue>
    </source>
</reference>
<name>A0A1S3ZAL0_TOBAC</name>
<dbReference type="PaxDb" id="4097-A0A1S3ZAL0"/>
<gene>
    <name evidence="2" type="primary">LOC107784782</name>
</gene>
<dbReference type="GeneID" id="107784782"/>
<protein>
    <submittedName>
        <fullName evidence="2">Uncharacterized protein LOC107784782</fullName>
    </submittedName>
</protein>
<dbReference type="Proteomes" id="UP000790787">
    <property type="component" value="Chromosome 23"/>
</dbReference>